<organism evidence="4 5">
    <name type="scientific">Tritrichomonas foetus</name>
    <dbReference type="NCBI Taxonomy" id="1144522"/>
    <lineage>
        <taxon>Eukaryota</taxon>
        <taxon>Metamonada</taxon>
        <taxon>Parabasalia</taxon>
        <taxon>Tritrichomonadida</taxon>
        <taxon>Tritrichomonadidae</taxon>
        <taxon>Tritrichomonas</taxon>
    </lineage>
</organism>
<dbReference type="VEuPathDB" id="TrichDB:TRFO_18501"/>
<dbReference type="PROSITE" id="PS50030">
    <property type="entry name" value="UBA"/>
    <property type="match status" value="1"/>
</dbReference>
<feature type="compositionally biased region" description="Polar residues" evidence="1">
    <location>
        <begin position="86"/>
        <end position="112"/>
    </location>
</feature>
<feature type="domain" description="Ubiquitin-like" evidence="3">
    <location>
        <begin position="5"/>
        <end position="69"/>
    </location>
</feature>
<evidence type="ECO:0000259" key="2">
    <source>
        <dbReference type="PROSITE" id="PS50030"/>
    </source>
</evidence>
<comment type="caution">
    <text evidence="4">The sequence shown here is derived from an EMBL/GenBank/DDBJ whole genome shotgun (WGS) entry which is preliminary data.</text>
</comment>
<dbReference type="Gene3D" id="1.10.8.10">
    <property type="entry name" value="DNA helicase RuvA subunit, C-terminal domain"/>
    <property type="match status" value="1"/>
</dbReference>
<evidence type="ECO:0000313" key="4">
    <source>
        <dbReference type="EMBL" id="OHT11913.1"/>
    </source>
</evidence>
<keyword evidence="5" id="KW-1185">Reference proteome</keyword>
<gene>
    <name evidence="4" type="ORF">TRFO_18501</name>
</gene>
<evidence type="ECO:0000256" key="1">
    <source>
        <dbReference type="SAM" id="MobiDB-lite"/>
    </source>
</evidence>
<dbReference type="InterPro" id="IPR000626">
    <property type="entry name" value="Ubiquitin-like_dom"/>
</dbReference>
<dbReference type="InterPro" id="IPR015940">
    <property type="entry name" value="UBA"/>
</dbReference>
<dbReference type="Pfam" id="PF00240">
    <property type="entry name" value="ubiquitin"/>
    <property type="match status" value="1"/>
</dbReference>
<dbReference type="InterPro" id="IPR009060">
    <property type="entry name" value="UBA-like_sf"/>
</dbReference>
<dbReference type="SMART" id="SM00165">
    <property type="entry name" value="UBA"/>
    <property type="match status" value="1"/>
</dbReference>
<evidence type="ECO:0000259" key="3">
    <source>
        <dbReference type="PROSITE" id="PS50053"/>
    </source>
</evidence>
<protein>
    <submittedName>
        <fullName evidence="4">Uncharacterized protein</fullName>
    </submittedName>
</protein>
<feature type="domain" description="UBA" evidence="2">
    <location>
        <begin position="111"/>
        <end position="155"/>
    </location>
</feature>
<dbReference type="SUPFAM" id="SSF54236">
    <property type="entry name" value="Ubiquitin-like"/>
    <property type="match status" value="1"/>
</dbReference>
<dbReference type="Proteomes" id="UP000179807">
    <property type="component" value="Unassembled WGS sequence"/>
</dbReference>
<dbReference type="SUPFAM" id="SSF46934">
    <property type="entry name" value="UBA-like"/>
    <property type="match status" value="1"/>
</dbReference>
<reference evidence="4" key="1">
    <citation type="submission" date="2016-10" db="EMBL/GenBank/DDBJ databases">
        <authorList>
            <person name="Benchimol M."/>
            <person name="Almeida L.G."/>
            <person name="Vasconcelos A.T."/>
            <person name="Perreira-Neves A."/>
            <person name="Rosa I.A."/>
            <person name="Tasca T."/>
            <person name="Bogo M.R."/>
            <person name="de Souza W."/>
        </authorList>
    </citation>
    <scope>NUCLEOTIDE SEQUENCE [LARGE SCALE GENOMIC DNA]</scope>
    <source>
        <strain evidence="4">K</strain>
    </source>
</reference>
<dbReference type="EMBL" id="MLAK01000576">
    <property type="protein sequence ID" value="OHT11913.1"/>
    <property type="molecule type" value="Genomic_DNA"/>
</dbReference>
<dbReference type="Gene3D" id="3.10.20.90">
    <property type="entry name" value="Phosphatidylinositol 3-kinase Catalytic Subunit, Chain A, domain 1"/>
    <property type="match status" value="1"/>
</dbReference>
<proteinExistence type="predicted"/>
<accession>A0A1J4KKT2</accession>
<dbReference type="PROSITE" id="PS50053">
    <property type="entry name" value="UBIQUITIN_2"/>
    <property type="match status" value="1"/>
</dbReference>
<name>A0A1J4KKT2_9EUKA</name>
<feature type="region of interest" description="Disordered" evidence="1">
    <location>
        <begin position="82"/>
        <end position="113"/>
    </location>
</feature>
<dbReference type="AlphaFoldDB" id="A0A1J4KKT2"/>
<dbReference type="RefSeq" id="XP_068365049.1">
    <property type="nucleotide sequence ID" value="XM_068500221.1"/>
</dbReference>
<dbReference type="Pfam" id="PF00627">
    <property type="entry name" value="UBA"/>
    <property type="match status" value="1"/>
</dbReference>
<sequence>MTNILSFKEPNGSKHQLNSLNLKTIRDARGMLTEKLKMDKDKIILIYKGRVLEDRELIKNLSLKDNNYIICNVITKPPSAEFIKAPTSNPLPEGQKTQQTPVQSTQNKLPTNDQDDIESKVLLLIEMGFQRADCEKVLKSQKYDVEAAANFLLTTSAK</sequence>
<dbReference type="GeneID" id="94834925"/>
<dbReference type="InterPro" id="IPR029071">
    <property type="entry name" value="Ubiquitin-like_domsf"/>
</dbReference>
<evidence type="ECO:0000313" key="5">
    <source>
        <dbReference type="Proteomes" id="UP000179807"/>
    </source>
</evidence>